<protein>
    <submittedName>
        <fullName evidence="2">Uncharacterized protein</fullName>
    </submittedName>
</protein>
<dbReference type="EMBL" id="AP006155">
    <property type="protein sequence ID" value="BAD23720.1"/>
    <property type="molecule type" value="Genomic_DNA"/>
</dbReference>
<evidence type="ECO:0000313" key="4">
    <source>
        <dbReference type="Proteomes" id="UP000000763"/>
    </source>
</evidence>
<evidence type="ECO:0000313" key="2">
    <source>
        <dbReference type="EMBL" id="BAD23720.1"/>
    </source>
</evidence>
<sequence>MRGDQEERAHGTYGSRRFVIFVKKRGSRTAWDPRCFTTTQGEAQLSVGCVARSDWLARARDRGAYARACSWENFGSQGRVHKEKVWHPEPRGSGGHDTAPV</sequence>
<feature type="region of interest" description="Disordered" evidence="1">
    <location>
        <begin position="80"/>
        <end position="101"/>
    </location>
</feature>
<dbReference type="Proteomes" id="UP000000763">
    <property type="component" value="Chromosome 9"/>
</dbReference>
<evidence type="ECO:0000313" key="3">
    <source>
        <dbReference type="EMBL" id="BAD26128.1"/>
    </source>
</evidence>
<dbReference type="AlphaFoldDB" id="Q6K253"/>
<reference evidence="3" key="1">
    <citation type="submission" date="2002-09" db="EMBL/GenBank/DDBJ databases">
        <title>Oryza sativa nipponbare(GA3) genomic DNA, chromosome 9, PAC clone:P0012A04.</title>
        <authorList>
            <person name="Sasaki T."/>
            <person name="Matsumoto T."/>
            <person name="Hattori M."/>
            <person name="Sakaki Y."/>
            <person name="Katayose Y."/>
        </authorList>
    </citation>
    <scope>NUCLEOTIDE SEQUENCE</scope>
</reference>
<gene>
    <name evidence="2" type="ORF">B1012G04.46</name>
    <name evidence="3" type="ORF">P0012A04.32</name>
</gene>
<name>Q6K253_ORYSJ</name>
<reference evidence="2" key="2">
    <citation type="submission" date="2003-01" db="EMBL/GenBank/DDBJ databases">
        <title>Oryza sativa nipponbare(GA3) genomic DNA, chromosome 9, BAC clone:B1012G04.</title>
        <authorList>
            <person name="Sasaki T."/>
            <person name="Matsumoto T."/>
            <person name="Katayose Y."/>
        </authorList>
    </citation>
    <scope>NUCLEOTIDE SEQUENCE</scope>
</reference>
<evidence type="ECO:0000256" key="1">
    <source>
        <dbReference type="SAM" id="MobiDB-lite"/>
    </source>
</evidence>
<dbReference type="EMBL" id="AP005739">
    <property type="protein sequence ID" value="BAD26128.1"/>
    <property type="molecule type" value="Genomic_DNA"/>
</dbReference>
<accession>Q6K253</accession>
<reference evidence="4" key="4">
    <citation type="journal article" date="2008" name="Nucleic Acids Res.">
        <title>The rice annotation project database (RAP-DB): 2008 update.</title>
        <authorList>
            <consortium name="The rice annotation project (RAP)"/>
        </authorList>
    </citation>
    <scope>GENOME REANNOTATION</scope>
    <source>
        <strain evidence="4">cv. Nipponbare</strain>
    </source>
</reference>
<proteinExistence type="predicted"/>
<organism evidence="2 4">
    <name type="scientific">Oryza sativa subsp. japonica</name>
    <name type="common">Rice</name>
    <dbReference type="NCBI Taxonomy" id="39947"/>
    <lineage>
        <taxon>Eukaryota</taxon>
        <taxon>Viridiplantae</taxon>
        <taxon>Streptophyta</taxon>
        <taxon>Embryophyta</taxon>
        <taxon>Tracheophyta</taxon>
        <taxon>Spermatophyta</taxon>
        <taxon>Magnoliopsida</taxon>
        <taxon>Liliopsida</taxon>
        <taxon>Poales</taxon>
        <taxon>Poaceae</taxon>
        <taxon>BOP clade</taxon>
        <taxon>Oryzoideae</taxon>
        <taxon>Oryzeae</taxon>
        <taxon>Oryzinae</taxon>
        <taxon>Oryza</taxon>
        <taxon>Oryza sativa</taxon>
    </lineage>
</organism>
<reference evidence="4" key="3">
    <citation type="journal article" date="2005" name="Nature">
        <title>The map-based sequence of the rice genome.</title>
        <authorList>
            <consortium name="International rice genome sequencing project (IRGSP)"/>
            <person name="Matsumoto T."/>
            <person name="Wu J."/>
            <person name="Kanamori H."/>
            <person name="Katayose Y."/>
            <person name="Fujisawa M."/>
            <person name="Namiki N."/>
            <person name="Mizuno H."/>
            <person name="Yamamoto K."/>
            <person name="Antonio B.A."/>
            <person name="Baba T."/>
            <person name="Sakata K."/>
            <person name="Nagamura Y."/>
            <person name="Aoki H."/>
            <person name="Arikawa K."/>
            <person name="Arita K."/>
            <person name="Bito T."/>
            <person name="Chiden Y."/>
            <person name="Fujitsuka N."/>
            <person name="Fukunaka R."/>
            <person name="Hamada M."/>
            <person name="Harada C."/>
            <person name="Hayashi A."/>
            <person name="Hijishita S."/>
            <person name="Honda M."/>
            <person name="Hosokawa S."/>
            <person name="Ichikawa Y."/>
            <person name="Idonuma A."/>
            <person name="Iijima M."/>
            <person name="Ikeda M."/>
            <person name="Ikeno M."/>
            <person name="Ito K."/>
            <person name="Ito S."/>
            <person name="Ito T."/>
            <person name="Ito Y."/>
            <person name="Ito Y."/>
            <person name="Iwabuchi A."/>
            <person name="Kamiya K."/>
            <person name="Karasawa W."/>
            <person name="Kurita K."/>
            <person name="Katagiri S."/>
            <person name="Kikuta A."/>
            <person name="Kobayashi H."/>
            <person name="Kobayashi N."/>
            <person name="Machita K."/>
            <person name="Maehara T."/>
            <person name="Masukawa M."/>
            <person name="Mizubayashi T."/>
            <person name="Mukai Y."/>
            <person name="Nagasaki H."/>
            <person name="Nagata Y."/>
            <person name="Naito S."/>
            <person name="Nakashima M."/>
            <person name="Nakama Y."/>
            <person name="Nakamichi Y."/>
            <person name="Nakamura M."/>
            <person name="Meguro A."/>
            <person name="Negishi M."/>
            <person name="Ohta I."/>
            <person name="Ohta T."/>
            <person name="Okamoto M."/>
            <person name="Ono N."/>
            <person name="Saji S."/>
            <person name="Sakaguchi M."/>
            <person name="Sakai K."/>
            <person name="Shibata M."/>
            <person name="Shimokawa T."/>
            <person name="Song J."/>
            <person name="Takazaki Y."/>
            <person name="Terasawa K."/>
            <person name="Tsugane M."/>
            <person name="Tsuji K."/>
            <person name="Ueda S."/>
            <person name="Waki K."/>
            <person name="Yamagata H."/>
            <person name="Yamamoto M."/>
            <person name="Yamamoto S."/>
            <person name="Yamane H."/>
            <person name="Yoshiki S."/>
            <person name="Yoshihara R."/>
            <person name="Yukawa K."/>
            <person name="Zhong H."/>
            <person name="Yano M."/>
            <person name="Yuan Q."/>
            <person name="Ouyang S."/>
            <person name="Liu J."/>
            <person name="Jones K.M."/>
            <person name="Gansberger K."/>
            <person name="Moffat K."/>
            <person name="Hill J."/>
            <person name="Bera J."/>
            <person name="Fadrosh D."/>
            <person name="Jin S."/>
            <person name="Johri S."/>
            <person name="Kim M."/>
            <person name="Overton L."/>
            <person name="Reardon M."/>
            <person name="Tsitrin T."/>
            <person name="Vuong H."/>
            <person name="Weaver B."/>
            <person name="Ciecko A."/>
            <person name="Tallon L."/>
            <person name="Jackson J."/>
            <person name="Pai G."/>
            <person name="Aken S.V."/>
            <person name="Utterback T."/>
            <person name="Reidmuller S."/>
            <person name="Feldblyum T."/>
            <person name="Hsiao J."/>
            <person name="Zismann V."/>
            <person name="Iobst S."/>
            <person name="de Vazeille A.R."/>
            <person name="Buell C.R."/>
            <person name="Ying K."/>
            <person name="Li Y."/>
            <person name="Lu T."/>
            <person name="Huang Y."/>
            <person name="Zhao Q."/>
            <person name="Feng Q."/>
            <person name="Zhang L."/>
            <person name="Zhu J."/>
            <person name="Weng Q."/>
            <person name="Mu J."/>
            <person name="Lu Y."/>
            <person name="Fan D."/>
            <person name="Liu Y."/>
            <person name="Guan J."/>
            <person name="Zhang Y."/>
            <person name="Yu S."/>
            <person name="Liu X."/>
            <person name="Zhang Y."/>
            <person name="Hong G."/>
            <person name="Han B."/>
            <person name="Choisne N."/>
            <person name="Demange N."/>
            <person name="Orjeda G."/>
            <person name="Samain S."/>
            <person name="Cattolico L."/>
            <person name="Pelletier E."/>
            <person name="Couloux A."/>
            <person name="Segurens B."/>
            <person name="Wincker P."/>
            <person name="D'Hont A."/>
            <person name="Scarpelli C."/>
            <person name="Weissenbach J."/>
            <person name="Salanoubat M."/>
            <person name="Quetier F."/>
            <person name="Yu Y."/>
            <person name="Kim H.R."/>
            <person name="Rambo T."/>
            <person name="Currie J."/>
            <person name="Collura K."/>
            <person name="Luo M."/>
            <person name="Yang T."/>
            <person name="Ammiraju J.S.S."/>
            <person name="Engler F."/>
            <person name="Soderlund C."/>
            <person name="Wing R.A."/>
            <person name="Palmer L.E."/>
            <person name="de la Bastide M."/>
            <person name="Spiegel L."/>
            <person name="Nascimento L."/>
            <person name="Zutavern T."/>
            <person name="O'Shaughnessy A."/>
            <person name="Dike S."/>
            <person name="Dedhia N."/>
            <person name="Preston R."/>
            <person name="Balija V."/>
            <person name="McCombie W.R."/>
            <person name="Chow T."/>
            <person name="Chen H."/>
            <person name="Chung M."/>
            <person name="Chen C."/>
            <person name="Shaw J."/>
            <person name="Wu H."/>
            <person name="Hsiao K."/>
            <person name="Chao Y."/>
            <person name="Chu M."/>
            <person name="Cheng C."/>
            <person name="Hour A."/>
            <person name="Lee P."/>
            <person name="Lin S."/>
            <person name="Lin Y."/>
            <person name="Liou J."/>
            <person name="Liu S."/>
            <person name="Hsing Y."/>
            <person name="Raghuvanshi S."/>
            <person name="Mohanty A."/>
            <person name="Bharti A.K."/>
            <person name="Gaur A."/>
            <person name="Gupta V."/>
            <person name="Kumar D."/>
            <person name="Ravi V."/>
            <person name="Vij S."/>
            <person name="Kapur A."/>
            <person name="Khurana P."/>
            <person name="Khurana P."/>
            <person name="Khurana J.P."/>
            <person name="Tyagi A.K."/>
            <person name="Gaikwad K."/>
            <person name="Singh A."/>
            <person name="Dalal V."/>
            <person name="Srivastava S."/>
            <person name="Dixit A."/>
            <person name="Pal A.K."/>
            <person name="Ghazi I.A."/>
            <person name="Yadav M."/>
            <person name="Pandit A."/>
            <person name="Bhargava A."/>
            <person name="Sureshbabu K."/>
            <person name="Batra K."/>
            <person name="Sharma T.R."/>
            <person name="Mohapatra T."/>
            <person name="Singh N.K."/>
            <person name="Messing J."/>
            <person name="Nelson A.B."/>
            <person name="Fuks G."/>
            <person name="Kavchok S."/>
            <person name="Keizer G."/>
            <person name="Linton E."/>
            <person name="Llaca V."/>
            <person name="Song R."/>
            <person name="Tanyolac B."/>
            <person name="Young S."/>
            <person name="Ho-Il K."/>
            <person name="Hahn J.H."/>
            <person name="Sangsakoo G."/>
            <person name="Vanavichit A."/>
            <person name="de Mattos Luiz.A.T."/>
            <person name="Zimmer P.D."/>
            <person name="Malone G."/>
            <person name="Dellagostin O."/>
            <person name="de Oliveira A.C."/>
            <person name="Bevan M."/>
            <person name="Bancroft I."/>
            <person name="Minx P."/>
            <person name="Cordum H."/>
            <person name="Wilson R."/>
            <person name="Cheng Z."/>
            <person name="Jin W."/>
            <person name="Jiang J."/>
            <person name="Leong S.A."/>
            <person name="Iwama H."/>
            <person name="Gojobori T."/>
            <person name="Itoh T."/>
            <person name="Niimura Y."/>
            <person name="Fujii Y."/>
            <person name="Habara T."/>
            <person name="Sakai H."/>
            <person name="Sato Y."/>
            <person name="Wilson G."/>
            <person name="Kumar K."/>
            <person name="McCouch S."/>
            <person name="Juretic N."/>
            <person name="Hoen D."/>
            <person name="Wright S."/>
            <person name="Bruskiewich R."/>
            <person name="Bureau T."/>
            <person name="Miyao A."/>
            <person name="Hirochika H."/>
            <person name="Nishikawa T."/>
            <person name="Kadowaki K."/>
            <person name="Sugiura M."/>
            <person name="Burr B."/>
            <person name="Sasaki T."/>
        </authorList>
    </citation>
    <scope>NUCLEOTIDE SEQUENCE [LARGE SCALE GENOMIC DNA]</scope>
    <source>
        <strain evidence="4">cv. Nipponbare</strain>
    </source>
</reference>